<reference evidence="3 4" key="1">
    <citation type="submission" date="2023-07" db="EMBL/GenBank/DDBJ databases">
        <title>Sequencing the genomes of 1000 actinobacteria strains.</title>
        <authorList>
            <person name="Klenk H.-P."/>
        </authorList>
    </citation>
    <scope>NUCLEOTIDE SEQUENCE [LARGE SCALE GENOMIC DNA]</scope>
    <source>
        <strain evidence="3 4">DSM 44388</strain>
    </source>
</reference>
<keyword evidence="1" id="KW-0812">Transmembrane</keyword>
<keyword evidence="1" id="KW-0472">Membrane</keyword>
<name>A0ABT9PEE3_9ACTN</name>
<dbReference type="Pfam" id="PF26604">
    <property type="entry name" value="CBU_0592"/>
    <property type="match status" value="1"/>
</dbReference>
<comment type="caution">
    <text evidence="3">The sequence shown here is derived from an EMBL/GenBank/DDBJ whole genome shotgun (WGS) entry which is preliminary data.</text>
</comment>
<dbReference type="Proteomes" id="UP001235712">
    <property type="component" value="Unassembled WGS sequence"/>
</dbReference>
<dbReference type="NCBIfam" id="NF047864">
    <property type="entry name" value="CBU_0592_membra"/>
    <property type="match status" value="1"/>
</dbReference>
<dbReference type="RefSeq" id="WP_307250518.1">
    <property type="nucleotide sequence ID" value="NZ_JAUSQZ010000001.1"/>
</dbReference>
<evidence type="ECO:0000259" key="2">
    <source>
        <dbReference type="Pfam" id="PF26604"/>
    </source>
</evidence>
<evidence type="ECO:0000256" key="1">
    <source>
        <dbReference type="SAM" id="Phobius"/>
    </source>
</evidence>
<accession>A0ABT9PEE3</accession>
<organism evidence="3 4">
    <name type="scientific">Kineosporia succinea</name>
    <dbReference type="NCBI Taxonomy" id="84632"/>
    <lineage>
        <taxon>Bacteria</taxon>
        <taxon>Bacillati</taxon>
        <taxon>Actinomycetota</taxon>
        <taxon>Actinomycetes</taxon>
        <taxon>Kineosporiales</taxon>
        <taxon>Kineosporiaceae</taxon>
        <taxon>Kineosporia</taxon>
    </lineage>
</organism>
<evidence type="ECO:0000313" key="4">
    <source>
        <dbReference type="Proteomes" id="UP001235712"/>
    </source>
</evidence>
<dbReference type="EMBL" id="JAUSQZ010000001">
    <property type="protein sequence ID" value="MDP9831086.1"/>
    <property type="molecule type" value="Genomic_DNA"/>
</dbReference>
<proteinExistence type="predicted"/>
<feature type="transmembrane region" description="Helical" evidence="1">
    <location>
        <begin position="6"/>
        <end position="22"/>
    </location>
</feature>
<keyword evidence="1" id="KW-1133">Transmembrane helix</keyword>
<dbReference type="InterPro" id="IPR058058">
    <property type="entry name" value="CBU_0592-like"/>
</dbReference>
<gene>
    <name evidence="3" type="ORF">J2S57_006835</name>
</gene>
<sequence>MAAMLGWLGTMGTFGAYVLLSRGRWTATSLRYSLFNALGGLAGGIASALYGAWPSAVSNLLWAAIGTHAVVTTLWERRAARLANRPATTASPATGPIPEFV</sequence>
<protein>
    <recommendedName>
        <fullName evidence="2">CBU-0592-like domain-containing protein</fullName>
    </recommendedName>
</protein>
<evidence type="ECO:0000313" key="3">
    <source>
        <dbReference type="EMBL" id="MDP9831086.1"/>
    </source>
</evidence>
<feature type="transmembrane region" description="Helical" evidence="1">
    <location>
        <begin position="34"/>
        <end position="53"/>
    </location>
</feature>
<keyword evidence="4" id="KW-1185">Reference proteome</keyword>
<feature type="transmembrane region" description="Helical" evidence="1">
    <location>
        <begin position="59"/>
        <end position="75"/>
    </location>
</feature>
<feature type="domain" description="CBU-0592-like" evidence="2">
    <location>
        <begin position="3"/>
        <end position="77"/>
    </location>
</feature>